<feature type="domain" description="F-box/LRR-repeat protein 15/At3g58940/PEG3-like LRR" evidence="1">
    <location>
        <begin position="2"/>
        <end position="131"/>
    </location>
</feature>
<dbReference type="Proteomes" id="UP001417504">
    <property type="component" value="Unassembled WGS sequence"/>
</dbReference>
<gene>
    <name evidence="2" type="ORF">Sjap_025524</name>
</gene>
<name>A0AAP0E510_9MAGN</name>
<comment type="caution">
    <text evidence="2">The sequence shown here is derived from an EMBL/GenBank/DDBJ whole genome shotgun (WGS) entry which is preliminary data.</text>
</comment>
<proteinExistence type="predicted"/>
<protein>
    <recommendedName>
        <fullName evidence="1">F-box/LRR-repeat protein 15/At3g58940/PEG3-like LRR domain-containing protein</fullName>
    </recommendedName>
</protein>
<sequence>MQNLKELHICFYYVCTSLELPYQIFTSSPITIFKLETNGSHDMKLPQAILSAPHLTTLELRDVQVPEPNLQGVVVFTCPLLESFVLERIFENSPLVLHITNEKLKIFSLDQCRSSMSVKLNSLNLSSLVYRVPFYPNCLTSRTPLSMIVDAQIYSKRESY</sequence>
<evidence type="ECO:0000313" key="3">
    <source>
        <dbReference type="Proteomes" id="UP001417504"/>
    </source>
</evidence>
<evidence type="ECO:0000259" key="1">
    <source>
        <dbReference type="Pfam" id="PF24758"/>
    </source>
</evidence>
<organism evidence="2 3">
    <name type="scientific">Stephania japonica</name>
    <dbReference type="NCBI Taxonomy" id="461633"/>
    <lineage>
        <taxon>Eukaryota</taxon>
        <taxon>Viridiplantae</taxon>
        <taxon>Streptophyta</taxon>
        <taxon>Embryophyta</taxon>
        <taxon>Tracheophyta</taxon>
        <taxon>Spermatophyta</taxon>
        <taxon>Magnoliopsida</taxon>
        <taxon>Ranunculales</taxon>
        <taxon>Menispermaceae</taxon>
        <taxon>Menispermoideae</taxon>
        <taxon>Cissampelideae</taxon>
        <taxon>Stephania</taxon>
    </lineage>
</organism>
<dbReference type="InterPro" id="IPR055411">
    <property type="entry name" value="LRR_FXL15/At3g58940/PEG3-like"/>
</dbReference>
<reference evidence="2 3" key="1">
    <citation type="submission" date="2024-01" db="EMBL/GenBank/DDBJ databases">
        <title>Genome assemblies of Stephania.</title>
        <authorList>
            <person name="Yang L."/>
        </authorList>
    </citation>
    <scope>NUCLEOTIDE SEQUENCE [LARGE SCALE GENOMIC DNA]</scope>
    <source>
        <strain evidence="2">QJT</strain>
        <tissue evidence="2">Leaf</tissue>
    </source>
</reference>
<accession>A0AAP0E510</accession>
<keyword evidence="3" id="KW-1185">Reference proteome</keyword>
<dbReference type="AlphaFoldDB" id="A0AAP0E510"/>
<dbReference type="Pfam" id="PF24758">
    <property type="entry name" value="LRR_At5g56370"/>
    <property type="match status" value="1"/>
</dbReference>
<evidence type="ECO:0000313" key="2">
    <source>
        <dbReference type="EMBL" id="KAK9085113.1"/>
    </source>
</evidence>
<dbReference type="EMBL" id="JBBNAE010000011">
    <property type="protein sequence ID" value="KAK9085113.1"/>
    <property type="molecule type" value="Genomic_DNA"/>
</dbReference>
<dbReference type="SUPFAM" id="SSF52047">
    <property type="entry name" value="RNI-like"/>
    <property type="match status" value="1"/>
</dbReference>